<keyword evidence="5" id="KW-1185">Reference proteome</keyword>
<organism evidence="4 5">
    <name type="scientific">Trichophyton violaceum</name>
    <dbReference type="NCBI Taxonomy" id="34388"/>
    <lineage>
        <taxon>Eukaryota</taxon>
        <taxon>Fungi</taxon>
        <taxon>Dikarya</taxon>
        <taxon>Ascomycota</taxon>
        <taxon>Pezizomycotina</taxon>
        <taxon>Eurotiomycetes</taxon>
        <taxon>Eurotiomycetidae</taxon>
        <taxon>Onygenales</taxon>
        <taxon>Arthrodermataceae</taxon>
        <taxon>Trichophyton</taxon>
    </lineage>
</organism>
<gene>
    <name evidence="4" type="ORF">A7D00_3210</name>
</gene>
<accession>A0A178FHY6</accession>
<name>A0A178FHY6_TRIVO</name>
<evidence type="ECO:0000313" key="4">
    <source>
        <dbReference type="EMBL" id="OAL72212.1"/>
    </source>
</evidence>
<dbReference type="OrthoDB" id="407298at2759"/>
<evidence type="ECO:0000256" key="3">
    <source>
        <dbReference type="ARBA" id="ARBA00022734"/>
    </source>
</evidence>
<dbReference type="SUPFAM" id="SSF89372">
    <property type="entry name" value="Fucose-specific lectin"/>
    <property type="match status" value="1"/>
</dbReference>
<dbReference type="Proteomes" id="UP000243519">
    <property type="component" value="Unassembled WGS sequence"/>
</dbReference>
<proteinExistence type="inferred from homology"/>
<dbReference type="InterPro" id="IPR012475">
    <property type="entry name" value="Fungal_lectin"/>
</dbReference>
<comment type="caution">
    <text evidence="4">The sequence shown here is derived from an EMBL/GenBank/DDBJ whole genome shotgun (WGS) entry which is preliminary data.</text>
</comment>
<dbReference type="AlphaFoldDB" id="A0A178FHY6"/>
<protein>
    <recommendedName>
        <fullName evidence="2">Fucose-specific lectin</fullName>
    </recommendedName>
</protein>
<reference evidence="4 5" key="1">
    <citation type="submission" date="2016-05" db="EMBL/GenBank/DDBJ databases">
        <title>Genome sequencing of Trichophyton violaceum CMCC(F)T3l isolated from hair.</title>
        <authorList>
            <person name="Zhan P."/>
            <person name="Tao Y."/>
            <person name="Liu W."/>
        </authorList>
    </citation>
    <scope>NUCLEOTIDE SEQUENCE [LARGE SCALE GENOMIC DNA]</scope>
    <source>
        <strain evidence="5">CMCC(F)T3l</strain>
    </source>
</reference>
<keyword evidence="3" id="KW-0430">Lectin</keyword>
<evidence type="ECO:0000313" key="5">
    <source>
        <dbReference type="Proteomes" id="UP000243519"/>
    </source>
</evidence>
<evidence type="ECO:0000256" key="2">
    <source>
        <dbReference type="ARBA" id="ARBA00015560"/>
    </source>
</evidence>
<dbReference type="Pfam" id="PF07938">
    <property type="entry name" value="Fungal_lectin"/>
    <property type="match status" value="1"/>
</dbReference>
<sequence length="363" mass="39767">MNPPGFPLRLDVNTGYVPSSEDSDIAGHLAYGALLRTISLFSASSLAQEGGNNTELQVQQTLPGTGIAAVNSVNLLRIYSQDTSGGIREARFEGYWSGGLANDTIAKARANSSIAAASDDLELIRVYYLLPNNTLGEAASDSQSRWYTGSLNNYNFQVASHSRLAAVFVPSTQRPRLRIYAQLGDNTIQEFGYDVGRGWQRLANFGPALPGTGIAALTYTTGLRRSTTRVYFQTTDRHVVERVYDNRSWSDGGIVVRKAKSRTPLAATSFLLTPGNPQSVRVYYGNEDNRILEKGTEGGTYWYDGAFEHSAIPSSQVAAVDWGNGGVFNIRLYIQDGAFKNGISEWAWFRRSWRRGILAIPPA</sequence>
<dbReference type="Gene3D" id="2.120.10.70">
    <property type="entry name" value="Fucose-specific lectin"/>
    <property type="match status" value="1"/>
</dbReference>
<comment type="similarity">
    <text evidence="1">Belongs to the fungal fucose-specific lectin family.</text>
</comment>
<dbReference type="EMBL" id="LHPN01000004">
    <property type="protein sequence ID" value="OAL72212.1"/>
    <property type="molecule type" value="Genomic_DNA"/>
</dbReference>
<evidence type="ECO:0000256" key="1">
    <source>
        <dbReference type="ARBA" id="ARBA00009042"/>
    </source>
</evidence>
<dbReference type="GO" id="GO:0030246">
    <property type="term" value="F:carbohydrate binding"/>
    <property type="evidence" value="ECO:0007669"/>
    <property type="project" value="UniProtKB-KW"/>
</dbReference>